<protein>
    <recommendedName>
        <fullName evidence="1">Expansin-like CBD domain-containing protein</fullName>
    </recommendedName>
</protein>
<feature type="non-terminal residue" evidence="2">
    <location>
        <position position="73"/>
    </location>
</feature>
<proteinExistence type="predicted"/>
<name>A0AAN8Z7U3_9MAGN</name>
<dbReference type="AlphaFoldDB" id="A0AAN8Z7U3"/>
<evidence type="ECO:0000313" key="3">
    <source>
        <dbReference type="Proteomes" id="UP001370490"/>
    </source>
</evidence>
<dbReference type="InterPro" id="IPR007117">
    <property type="entry name" value="Expansin_CBD"/>
</dbReference>
<dbReference type="Proteomes" id="UP001370490">
    <property type="component" value="Unassembled WGS sequence"/>
</dbReference>
<feature type="domain" description="Expansin-like CBD" evidence="1">
    <location>
        <begin position="1"/>
        <end position="73"/>
    </location>
</feature>
<dbReference type="PROSITE" id="PS50843">
    <property type="entry name" value="EXPANSIN_CBD"/>
    <property type="match status" value="1"/>
</dbReference>
<organism evidence="2 3">
    <name type="scientific">Dillenia turbinata</name>
    <dbReference type="NCBI Taxonomy" id="194707"/>
    <lineage>
        <taxon>Eukaryota</taxon>
        <taxon>Viridiplantae</taxon>
        <taxon>Streptophyta</taxon>
        <taxon>Embryophyta</taxon>
        <taxon>Tracheophyta</taxon>
        <taxon>Spermatophyta</taxon>
        <taxon>Magnoliopsida</taxon>
        <taxon>eudicotyledons</taxon>
        <taxon>Gunneridae</taxon>
        <taxon>Pentapetalae</taxon>
        <taxon>Dilleniales</taxon>
        <taxon>Dilleniaceae</taxon>
        <taxon>Dillenia</taxon>
    </lineage>
</organism>
<gene>
    <name evidence="2" type="ORF">RJ641_006702</name>
</gene>
<reference evidence="2 3" key="1">
    <citation type="submission" date="2023-12" db="EMBL/GenBank/DDBJ databases">
        <title>A high-quality genome assembly for Dillenia turbinata (Dilleniales).</title>
        <authorList>
            <person name="Chanderbali A."/>
        </authorList>
    </citation>
    <scope>NUCLEOTIDE SEQUENCE [LARGE SCALE GENOMIC DNA]</scope>
    <source>
        <strain evidence="2">LSX21</strain>
        <tissue evidence="2">Leaf</tissue>
    </source>
</reference>
<dbReference type="EMBL" id="JBAMMX010000014">
    <property type="protein sequence ID" value="KAK6928111.1"/>
    <property type="molecule type" value="Genomic_DNA"/>
</dbReference>
<keyword evidence="3" id="KW-1185">Reference proteome</keyword>
<dbReference type="SUPFAM" id="SSF49590">
    <property type="entry name" value="PHL pollen allergen"/>
    <property type="match status" value="1"/>
</dbReference>
<dbReference type="InterPro" id="IPR036749">
    <property type="entry name" value="Expansin_CBD_sf"/>
</dbReference>
<dbReference type="Gene3D" id="2.60.40.760">
    <property type="entry name" value="Expansin, cellulose-binding-like domain"/>
    <property type="match status" value="1"/>
</dbReference>
<sequence>MSGNPYSNMVLVYGVGGAGNVWEVQNWLDYNEEKLGTEMGYWCRQTLSFRVTTSDGESLEFYEVAPYNWQFGQ</sequence>
<accession>A0AAN8Z7U3</accession>
<dbReference type="Pfam" id="PF01357">
    <property type="entry name" value="Expansin_C"/>
    <property type="match status" value="1"/>
</dbReference>
<comment type="caution">
    <text evidence="2">The sequence shown here is derived from an EMBL/GenBank/DDBJ whole genome shotgun (WGS) entry which is preliminary data.</text>
</comment>
<evidence type="ECO:0000259" key="1">
    <source>
        <dbReference type="PROSITE" id="PS50843"/>
    </source>
</evidence>
<evidence type="ECO:0000313" key="2">
    <source>
        <dbReference type="EMBL" id="KAK6928111.1"/>
    </source>
</evidence>